<keyword evidence="3" id="KW-0732">Signal</keyword>
<keyword evidence="1" id="KW-0547">Nucleotide-binding</keyword>
<dbReference type="EMBL" id="KZ821680">
    <property type="protein sequence ID" value="PYH85238.1"/>
    <property type="molecule type" value="Genomic_DNA"/>
</dbReference>
<reference evidence="4 5" key="1">
    <citation type="submission" date="2016-12" db="EMBL/GenBank/DDBJ databases">
        <title>The genomes of Aspergillus section Nigri reveals drivers in fungal speciation.</title>
        <authorList>
            <consortium name="DOE Joint Genome Institute"/>
            <person name="Vesth T.C."/>
            <person name="Nybo J."/>
            <person name="Theobald S."/>
            <person name="Brandl J."/>
            <person name="Frisvad J.C."/>
            <person name="Nielsen K.F."/>
            <person name="Lyhne E.K."/>
            <person name="Kogle M.E."/>
            <person name="Kuo A."/>
            <person name="Riley R."/>
            <person name="Clum A."/>
            <person name="Nolan M."/>
            <person name="Lipzen A."/>
            <person name="Salamov A."/>
            <person name="Henrissat B."/>
            <person name="Wiebenga A."/>
            <person name="De Vries R.P."/>
            <person name="Grigoriev I.V."/>
            <person name="Mortensen U.H."/>
            <person name="Andersen M.R."/>
            <person name="Baker S.E."/>
        </authorList>
    </citation>
    <scope>NUCLEOTIDE SEQUENCE [LARGE SCALE GENOMIC DNA]</scope>
    <source>
        <strain evidence="4 5">CBS 121591</strain>
    </source>
</reference>
<feature type="signal peptide" evidence="3">
    <location>
        <begin position="1"/>
        <end position="18"/>
    </location>
</feature>
<organism evidence="4 5">
    <name type="scientific">Aspergillus uvarum CBS 121591</name>
    <dbReference type="NCBI Taxonomy" id="1448315"/>
    <lineage>
        <taxon>Eukaryota</taxon>
        <taxon>Fungi</taxon>
        <taxon>Dikarya</taxon>
        <taxon>Ascomycota</taxon>
        <taxon>Pezizomycotina</taxon>
        <taxon>Eurotiomycetes</taxon>
        <taxon>Eurotiomycetidae</taxon>
        <taxon>Eurotiales</taxon>
        <taxon>Aspergillaceae</taxon>
        <taxon>Aspergillus</taxon>
        <taxon>Aspergillus subgen. Circumdati</taxon>
    </lineage>
</organism>
<sequence length="491" mass="54314">MIVSRAFLALLLWPVSFAAVAQETCENAPPNDPIGIDLGHQFVIASYANSADNFTLLGAINHQDYQRHILELSMNHFRQSGLAGPGPNSRGSTPLALLSSAVWQLFEVIDRRFAVSSTSYVVWTRGSIRSIYDDVSRTIPTPIKRWIKSTLISCGLLKKKRSISDITETFTEVLAELKTTAFETHGVNVTWAVVGVPDFFNDTLKHAVVQAGQQAGIVILEGAVPPRSFCTHYLNPVVEEDASVLVIHQGQFHCGAQLYDRPQARRRRHSGYPYLPLTPWASERIQRRLVDELVSGDAHFRTLIKQGGDLGFLTHAIQKTRLTLMGYDPAVELLLGLESLLWNQASGNGNEGGYDDGEMLDELPINLDSWWPHGNFPDLVLTRSQVTAVEDEYAESLAGSIHAYLQATKGSRKKTGATNAEKVDYAIVLTDHFDGELVRRAVREAVGDGVPILGSLKEITMVADGAARLAWKRKENLLLRQDSARARHDEL</sequence>
<dbReference type="Proteomes" id="UP000248340">
    <property type="component" value="Unassembled WGS sequence"/>
</dbReference>
<evidence type="ECO:0000256" key="1">
    <source>
        <dbReference type="ARBA" id="ARBA00022741"/>
    </source>
</evidence>
<evidence type="ECO:0000256" key="3">
    <source>
        <dbReference type="SAM" id="SignalP"/>
    </source>
</evidence>
<keyword evidence="5" id="KW-1185">Reference proteome</keyword>
<dbReference type="GeneID" id="37137072"/>
<dbReference type="Pfam" id="PF00012">
    <property type="entry name" value="HSP70"/>
    <property type="match status" value="1"/>
</dbReference>
<evidence type="ECO:0000256" key="2">
    <source>
        <dbReference type="ARBA" id="ARBA00022840"/>
    </source>
</evidence>
<name>A0A319DB14_9EURO</name>
<dbReference type="InterPro" id="IPR043129">
    <property type="entry name" value="ATPase_NBD"/>
</dbReference>
<protein>
    <submittedName>
        <fullName evidence="4">Uncharacterized protein</fullName>
    </submittedName>
</protein>
<evidence type="ECO:0000313" key="5">
    <source>
        <dbReference type="Proteomes" id="UP000248340"/>
    </source>
</evidence>
<dbReference type="SUPFAM" id="SSF53067">
    <property type="entry name" value="Actin-like ATPase domain"/>
    <property type="match status" value="1"/>
</dbReference>
<dbReference type="RefSeq" id="XP_025495438.1">
    <property type="nucleotide sequence ID" value="XM_025634331.1"/>
</dbReference>
<dbReference type="GO" id="GO:0005524">
    <property type="term" value="F:ATP binding"/>
    <property type="evidence" value="ECO:0007669"/>
    <property type="project" value="UniProtKB-KW"/>
</dbReference>
<accession>A0A319DB14</accession>
<dbReference type="GO" id="GO:0140662">
    <property type="term" value="F:ATP-dependent protein folding chaperone"/>
    <property type="evidence" value="ECO:0007669"/>
    <property type="project" value="InterPro"/>
</dbReference>
<dbReference type="VEuPathDB" id="FungiDB:BO82DRAFT_351109"/>
<dbReference type="Gene3D" id="3.30.420.40">
    <property type="match status" value="1"/>
</dbReference>
<dbReference type="OrthoDB" id="4243133at2759"/>
<dbReference type="AlphaFoldDB" id="A0A319DB14"/>
<proteinExistence type="predicted"/>
<dbReference type="InterPro" id="IPR013126">
    <property type="entry name" value="Hsp_70_fam"/>
</dbReference>
<evidence type="ECO:0000313" key="4">
    <source>
        <dbReference type="EMBL" id="PYH85238.1"/>
    </source>
</evidence>
<feature type="chain" id="PRO_5016418474" evidence="3">
    <location>
        <begin position="19"/>
        <end position="491"/>
    </location>
</feature>
<keyword evidence="2" id="KW-0067">ATP-binding</keyword>
<gene>
    <name evidence="4" type="ORF">BO82DRAFT_351109</name>
</gene>